<feature type="region of interest" description="Disordered" evidence="1">
    <location>
        <begin position="1"/>
        <end position="22"/>
    </location>
</feature>
<comment type="caution">
    <text evidence="2">The sequence shown here is derived from an EMBL/GenBank/DDBJ whole genome shotgun (WGS) entry which is preliminary data.</text>
</comment>
<proteinExistence type="predicted"/>
<reference evidence="2" key="1">
    <citation type="journal article" date="2023" name="Genome Biol. Evol.">
        <title>First Whole Genome Sequence and Flow Cytometry Genome Size Data for the Lichen-Forming Fungus Ramalina farinacea (Ascomycota).</title>
        <authorList>
            <person name="Llewellyn T."/>
            <person name="Mian S."/>
            <person name="Hill R."/>
            <person name="Leitch I.J."/>
            <person name="Gaya E."/>
        </authorList>
    </citation>
    <scope>NUCLEOTIDE SEQUENCE</scope>
    <source>
        <strain evidence="2">LIQ254RAFAR</strain>
    </source>
</reference>
<evidence type="ECO:0000256" key="1">
    <source>
        <dbReference type="SAM" id="MobiDB-lite"/>
    </source>
</evidence>
<dbReference type="AlphaFoldDB" id="A0AA43QP03"/>
<protein>
    <submittedName>
        <fullName evidence="2">Uncharacterized protein</fullName>
    </submittedName>
</protein>
<organism evidence="2 3">
    <name type="scientific">Ramalina farinacea</name>
    <dbReference type="NCBI Taxonomy" id="258253"/>
    <lineage>
        <taxon>Eukaryota</taxon>
        <taxon>Fungi</taxon>
        <taxon>Dikarya</taxon>
        <taxon>Ascomycota</taxon>
        <taxon>Pezizomycotina</taxon>
        <taxon>Lecanoromycetes</taxon>
        <taxon>OSLEUM clade</taxon>
        <taxon>Lecanoromycetidae</taxon>
        <taxon>Lecanorales</taxon>
        <taxon>Lecanorineae</taxon>
        <taxon>Ramalinaceae</taxon>
        <taxon>Ramalina</taxon>
    </lineage>
</organism>
<dbReference type="Proteomes" id="UP001161017">
    <property type="component" value="Unassembled WGS sequence"/>
</dbReference>
<name>A0AA43QP03_9LECA</name>
<sequence>MDKGDDLIGGPNGVPWLGNPPPDSSVIEPMEEKVEGAYCMWCLLPPTIAKVIVYRHSSWGKIAVAGVEFVSREGGSKNTLLGHRSLYMDNSVEYDVGEDECVNGLEQIFVGKEGEDQRLEDLKPVITRLHESSDESIG</sequence>
<keyword evidence="3" id="KW-1185">Reference proteome</keyword>
<evidence type="ECO:0000313" key="2">
    <source>
        <dbReference type="EMBL" id="MDI1489970.1"/>
    </source>
</evidence>
<dbReference type="EMBL" id="JAPUFD010000010">
    <property type="protein sequence ID" value="MDI1489970.1"/>
    <property type="molecule type" value="Genomic_DNA"/>
</dbReference>
<gene>
    <name evidence="2" type="ORF">OHK93_001169</name>
</gene>
<accession>A0AA43QP03</accession>
<evidence type="ECO:0000313" key="3">
    <source>
        <dbReference type="Proteomes" id="UP001161017"/>
    </source>
</evidence>